<dbReference type="AlphaFoldDB" id="C5KMB7"/>
<reference evidence="1 2" key="1">
    <citation type="submission" date="2008-07" db="EMBL/GenBank/DDBJ databases">
        <authorList>
            <person name="El-Sayed N."/>
            <person name="Caler E."/>
            <person name="Inman J."/>
            <person name="Amedeo P."/>
            <person name="Hass B."/>
            <person name="Wortman J."/>
        </authorList>
    </citation>
    <scope>NUCLEOTIDE SEQUENCE [LARGE SCALE GENOMIC DNA]</scope>
    <source>
        <strain evidence="2">ATCC 50983 / TXsc</strain>
    </source>
</reference>
<evidence type="ECO:0000313" key="2">
    <source>
        <dbReference type="Proteomes" id="UP000007800"/>
    </source>
</evidence>
<dbReference type="GeneID" id="9044581"/>
<evidence type="ECO:0000313" key="1">
    <source>
        <dbReference type="EMBL" id="EER14371.1"/>
    </source>
</evidence>
<sequence>MGDCAELASGLRNPVNIYALRALSGLFGTKAKGSEAQASGSLCSARTIF</sequence>
<name>C5KMB7_PERM5</name>
<dbReference type="EMBL" id="GG674319">
    <property type="protein sequence ID" value="EER14371.1"/>
    <property type="molecule type" value="Genomic_DNA"/>
</dbReference>
<keyword evidence="2" id="KW-1185">Reference proteome</keyword>
<dbReference type="InParanoid" id="C5KMB7"/>
<dbReference type="Proteomes" id="UP000007800">
    <property type="component" value="Unassembled WGS sequence"/>
</dbReference>
<proteinExistence type="predicted"/>
<gene>
    <name evidence="1" type="ORF">Pmar_PMAR021345</name>
</gene>
<dbReference type="RefSeq" id="XP_002782576.1">
    <property type="nucleotide sequence ID" value="XM_002782530.1"/>
</dbReference>
<organism evidence="2">
    <name type="scientific">Perkinsus marinus (strain ATCC 50983 / TXsc)</name>
    <dbReference type="NCBI Taxonomy" id="423536"/>
    <lineage>
        <taxon>Eukaryota</taxon>
        <taxon>Sar</taxon>
        <taxon>Alveolata</taxon>
        <taxon>Perkinsozoa</taxon>
        <taxon>Perkinsea</taxon>
        <taxon>Perkinsida</taxon>
        <taxon>Perkinsidae</taxon>
        <taxon>Perkinsus</taxon>
    </lineage>
</organism>
<accession>C5KMB7</accession>
<protein>
    <submittedName>
        <fullName evidence="1">Uncharacterized protein</fullName>
    </submittedName>
</protein>